<dbReference type="KEGG" id="lrs:PX52LOC_06374"/>
<dbReference type="AlphaFoldDB" id="A0A5C1AIP3"/>
<accession>A0A5C1AIP3</accession>
<protein>
    <submittedName>
        <fullName evidence="1">Uncharacterized protein</fullName>
    </submittedName>
</protein>
<keyword evidence="2" id="KW-1185">Reference proteome</keyword>
<sequence length="132" mass="15112">MDTNDDIPPHLRQMAKASEGGEDRTTHKPCLGVTFIDQNGVPYSFQYSHLYRLFVDKDCLVVEFSGHRVILEGRRLFAPSKDCLMHMLNQHKREFVEAIVGGEERNFSTTNRSPGMSERPVVTKFRVEVISN</sequence>
<evidence type="ECO:0000313" key="2">
    <source>
        <dbReference type="Proteomes" id="UP000324974"/>
    </source>
</evidence>
<gene>
    <name evidence="1" type="ORF">PX52LOC_06374</name>
</gene>
<reference evidence="2" key="1">
    <citation type="submission" date="2019-08" db="EMBL/GenBank/DDBJ databases">
        <title>Limnoglobus roseus gen. nov., sp. nov., a novel freshwater planctomycete with a giant genome from the family Gemmataceae.</title>
        <authorList>
            <person name="Kulichevskaya I.S."/>
            <person name="Naumoff D.G."/>
            <person name="Miroshnikov K."/>
            <person name="Ivanova A."/>
            <person name="Philippov D.A."/>
            <person name="Hakobyan A."/>
            <person name="Rijpstra I.C."/>
            <person name="Sinninghe Damste J.S."/>
            <person name="Liesack W."/>
            <person name="Dedysh S.N."/>
        </authorList>
    </citation>
    <scope>NUCLEOTIDE SEQUENCE [LARGE SCALE GENOMIC DNA]</scope>
    <source>
        <strain evidence="2">PX52</strain>
    </source>
</reference>
<name>A0A5C1AIP3_9BACT</name>
<dbReference type="EMBL" id="CP042425">
    <property type="protein sequence ID" value="QEL19309.1"/>
    <property type="molecule type" value="Genomic_DNA"/>
</dbReference>
<dbReference type="Proteomes" id="UP000324974">
    <property type="component" value="Chromosome"/>
</dbReference>
<proteinExistence type="predicted"/>
<organism evidence="1 2">
    <name type="scientific">Limnoglobus roseus</name>
    <dbReference type="NCBI Taxonomy" id="2598579"/>
    <lineage>
        <taxon>Bacteria</taxon>
        <taxon>Pseudomonadati</taxon>
        <taxon>Planctomycetota</taxon>
        <taxon>Planctomycetia</taxon>
        <taxon>Gemmatales</taxon>
        <taxon>Gemmataceae</taxon>
        <taxon>Limnoglobus</taxon>
    </lineage>
</organism>
<dbReference type="RefSeq" id="WP_149113712.1">
    <property type="nucleotide sequence ID" value="NZ_CP042425.1"/>
</dbReference>
<evidence type="ECO:0000313" key="1">
    <source>
        <dbReference type="EMBL" id="QEL19309.1"/>
    </source>
</evidence>